<sequence>MTFGERLKLLREENSLTQSELAKKLNISRQSVSNYENGSRFPNDVQLLVKISALFCVSLDYLIGLSNIRLSLPNQDMEKNPQFMENNESPYSTKRNVLEELFLEIDNMPLEDIKKVIKFIKVINGKL</sequence>
<evidence type="ECO:0000259" key="2">
    <source>
        <dbReference type="PROSITE" id="PS50943"/>
    </source>
</evidence>
<dbReference type="Gene3D" id="1.10.260.40">
    <property type="entry name" value="lambda repressor-like DNA-binding domains"/>
    <property type="match status" value="1"/>
</dbReference>
<protein>
    <submittedName>
        <fullName evidence="3">Helix-turn-helix transcriptional regulator</fullName>
    </submittedName>
</protein>
<dbReference type="Proteomes" id="UP001524478">
    <property type="component" value="Unassembled WGS sequence"/>
</dbReference>
<keyword evidence="4" id="KW-1185">Reference proteome</keyword>
<name>A0ABT1SG51_9FIRM</name>
<dbReference type="InterPro" id="IPR001387">
    <property type="entry name" value="Cro/C1-type_HTH"/>
</dbReference>
<dbReference type="SUPFAM" id="SSF47413">
    <property type="entry name" value="lambda repressor-like DNA-binding domains"/>
    <property type="match status" value="1"/>
</dbReference>
<comment type="caution">
    <text evidence="3">The sequence shown here is derived from an EMBL/GenBank/DDBJ whole genome shotgun (WGS) entry which is preliminary data.</text>
</comment>
<feature type="domain" description="HTH cro/C1-type" evidence="2">
    <location>
        <begin position="7"/>
        <end position="62"/>
    </location>
</feature>
<dbReference type="Pfam" id="PF01381">
    <property type="entry name" value="HTH_3"/>
    <property type="match status" value="1"/>
</dbReference>
<gene>
    <name evidence="3" type="ORF">NE686_20340</name>
</gene>
<dbReference type="PANTHER" id="PTHR46558:SF11">
    <property type="entry name" value="HTH-TYPE TRANSCRIPTIONAL REGULATOR XRE"/>
    <property type="match status" value="1"/>
</dbReference>
<dbReference type="RefSeq" id="WP_094903246.1">
    <property type="nucleotide sequence ID" value="NZ_JANGAC010000022.1"/>
</dbReference>
<proteinExistence type="predicted"/>
<dbReference type="CDD" id="cd00093">
    <property type="entry name" value="HTH_XRE"/>
    <property type="match status" value="1"/>
</dbReference>
<dbReference type="EMBL" id="JANGAC010000022">
    <property type="protein sequence ID" value="MCQ4925466.1"/>
    <property type="molecule type" value="Genomic_DNA"/>
</dbReference>
<evidence type="ECO:0000313" key="4">
    <source>
        <dbReference type="Proteomes" id="UP001524478"/>
    </source>
</evidence>
<organism evidence="3 4">
    <name type="scientific">Tissierella carlieri</name>
    <dbReference type="NCBI Taxonomy" id="689904"/>
    <lineage>
        <taxon>Bacteria</taxon>
        <taxon>Bacillati</taxon>
        <taxon>Bacillota</taxon>
        <taxon>Tissierellia</taxon>
        <taxon>Tissierellales</taxon>
        <taxon>Tissierellaceae</taxon>
        <taxon>Tissierella</taxon>
    </lineage>
</organism>
<dbReference type="InterPro" id="IPR010982">
    <property type="entry name" value="Lambda_DNA-bd_dom_sf"/>
</dbReference>
<accession>A0ABT1SG51</accession>
<dbReference type="PANTHER" id="PTHR46558">
    <property type="entry name" value="TRACRIPTIONAL REGULATORY PROTEIN-RELATED-RELATED"/>
    <property type="match status" value="1"/>
</dbReference>
<dbReference type="SMART" id="SM00530">
    <property type="entry name" value="HTH_XRE"/>
    <property type="match status" value="1"/>
</dbReference>
<reference evidence="3 4" key="1">
    <citation type="submission" date="2022-06" db="EMBL/GenBank/DDBJ databases">
        <title>Isolation of gut microbiota from human fecal samples.</title>
        <authorList>
            <person name="Pamer E.G."/>
            <person name="Barat B."/>
            <person name="Waligurski E."/>
            <person name="Medina S."/>
            <person name="Paddock L."/>
            <person name="Mostad J."/>
        </authorList>
    </citation>
    <scope>NUCLEOTIDE SEQUENCE [LARGE SCALE GENOMIC DNA]</scope>
    <source>
        <strain evidence="3 4">DFI.7.95</strain>
    </source>
</reference>
<keyword evidence="1" id="KW-0238">DNA-binding</keyword>
<evidence type="ECO:0000256" key="1">
    <source>
        <dbReference type="ARBA" id="ARBA00023125"/>
    </source>
</evidence>
<evidence type="ECO:0000313" key="3">
    <source>
        <dbReference type="EMBL" id="MCQ4925466.1"/>
    </source>
</evidence>
<dbReference type="PROSITE" id="PS50943">
    <property type="entry name" value="HTH_CROC1"/>
    <property type="match status" value="1"/>
</dbReference>